<evidence type="ECO:0000313" key="3">
    <source>
        <dbReference type="RefSeq" id="XP_030550086.1"/>
    </source>
</evidence>
<dbReference type="PANTHER" id="PTHR33168">
    <property type="entry name" value="STRESS INDUCED PROTEIN-RELATED"/>
    <property type="match status" value="1"/>
</dbReference>
<dbReference type="AlphaFoldDB" id="A0A8B8QSA0"/>
<dbReference type="OrthoDB" id="1091833at2759"/>
<accession>A0A8B8QSA0</accession>
<feature type="region of interest" description="Disordered" evidence="1">
    <location>
        <begin position="1"/>
        <end position="26"/>
    </location>
</feature>
<dbReference type="KEGG" id="rarg:115755001"/>
<protein>
    <submittedName>
        <fullName evidence="3">Uncharacterized protein LOC115755001</fullName>
    </submittedName>
</protein>
<feature type="compositionally biased region" description="Polar residues" evidence="1">
    <location>
        <begin position="1"/>
        <end position="11"/>
    </location>
</feature>
<reference evidence="3" key="1">
    <citation type="submission" date="2025-08" db="UniProtKB">
        <authorList>
            <consortium name="RefSeq"/>
        </authorList>
    </citation>
    <scope>IDENTIFICATION</scope>
    <source>
        <tissue evidence="3">Leaf</tissue>
    </source>
</reference>
<name>A0A8B8QSA0_9MYRT</name>
<evidence type="ECO:0000313" key="2">
    <source>
        <dbReference type="Proteomes" id="UP000827889"/>
    </source>
</evidence>
<dbReference type="RefSeq" id="XP_030550086.1">
    <property type="nucleotide sequence ID" value="XM_030694226.2"/>
</dbReference>
<organism evidence="2 3">
    <name type="scientific">Rhodamnia argentea</name>
    <dbReference type="NCBI Taxonomy" id="178133"/>
    <lineage>
        <taxon>Eukaryota</taxon>
        <taxon>Viridiplantae</taxon>
        <taxon>Streptophyta</taxon>
        <taxon>Embryophyta</taxon>
        <taxon>Tracheophyta</taxon>
        <taxon>Spermatophyta</taxon>
        <taxon>Magnoliopsida</taxon>
        <taxon>eudicotyledons</taxon>
        <taxon>Gunneridae</taxon>
        <taxon>Pentapetalae</taxon>
        <taxon>rosids</taxon>
        <taxon>malvids</taxon>
        <taxon>Myrtales</taxon>
        <taxon>Myrtaceae</taxon>
        <taxon>Myrtoideae</taxon>
        <taxon>Myrteae</taxon>
        <taxon>Australasian group</taxon>
        <taxon>Rhodamnia</taxon>
    </lineage>
</organism>
<dbReference type="GeneID" id="115755001"/>
<gene>
    <name evidence="3" type="primary">LOC115755001</name>
</gene>
<evidence type="ECO:0000256" key="1">
    <source>
        <dbReference type="SAM" id="MobiDB-lite"/>
    </source>
</evidence>
<feature type="region of interest" description="Disordered" evidence="1">
    <location>
        <begin position="39"/>
        <end position="58"/>
    </location>
</feature>
<sequence length="140" mass="15148">MRLKTMSSAKSTGGEDKSAATTTTTVGDVSVSRSTANAASLSLSSSPCAASTSPVSSARSSCCCLARLVVKLKKWNRMLLRHHSKNRHSSFQCLYDPLSYSLNFDGSGKGSMLDQEDEDYYRFYAFSSRFVMAGSRSITA</sequence>
<dbReference type="Proteomes" id="UP000827889">
    <property type="component" value="Chromosome 3"/>
</dbReference>
<proteinExistence type="predicted"/>
<keyword evidence="2" id="KW-1185">Reference proteome</keyword>